<feature type="domain" description="Peptidase C14 caspase" evidence="4">
    <location>
        <begin position="55"/>
        <end position="305"/>
    </location>
</feature>
<reference evidence="5 6" key="1">
    <citation type="submission" date="2018-06" db="EMBL/GenBank/DDBJ databases">
        <title>A transcriptomic atlas of mushroom development highlights an independent origin of complex multicellularity.</title>
        <authorList>
            <consortium name="DOE Joint Genome Institute"/>
            <person name="Krizsan K."/>
            <person name="Almasi E."/>
            <person name="Merenyi Z."/>
            <person name="Sahu N."/>
            <person name="Viragh M."/>
            <person name="Koszo T."/>
            <person name="Mondo S."/>
            <person name="Kiss B."/>
            <person name="Balint B."/>
            <person name="Kues U."/>
            <person name="Barry K."/>
            <person name="Hegedus J.C."/>
            <person name="Henrissat B."/>
            <person name="Johnson J."/>
            <person name="Lipzen A."/>
            <person name="Ohm R."/>
            <person name="Nagy I."/>
            <person name="Pangilinan J."/>
            <person name="Yan J."/>
            <person name="Xiong Y."/>
            <person name="Grigoriev I.V."/>
            <person name="Hibbett D.S."/>
            <person name="Nagy L.G."/>
        </authorList>
    </citation>
    <scope>NUCLEOTIDE SEQUENCE [LARGE SCALE GENOMIC DNA]</scope>
    <source>
        <strain evidence="5 6">SZMC22713</strain>
    </source>
</reference>
<evidence type="ECO:0000256" key="3">
    <source>
        <dbReference type="ARBA" id="ARBA00022807"/>
    </source>
</evidence>
<comment type="similarity">
    <text evidence="1">Belongs to the peptidase C14B family.</text>
</comment>
<protein>
    <recommendedName>
        <fullName evidence="4">Peptidase C14 caspase domain-containing protein</fullName>
    </recommendedName>
</protein>
<dbReference type="GO" id="GO:0005737">
    <property type="term" value="C:cytoplasm"/>
    <property type="evidence" value="ECO:0007669"/>
    <property type="project" value="TreeGrafter"/>
</dbReference>
<dbReference type="PANTHER" id="PTHR48104">
    <property type="entry name" value="METACASPASE-4"/>
    <property type="match status" value="1"/>
</dbReference>
<dbReference type="PANTHER" id="PTHR48104:SF30">
    <property type="entry name" value="METACASPASE-1"/>
    <property type="match status" value="1"/>
</dbReference>
<sequence length="696" mass="76578">MRPTNKLKEMCLGRLPRAMILLNDNPFSFRSPTPSANDGLRDQDNLKTIWSSPVFALVIGINAYQSRNRLNGAVADANAFDCFLKERFSSTHVTNLRDAEATRENIKSAFTSLRRDPRIKSGDTIIIYFAGHGARANISDRWVGWKPQDSQMEIICPVDIGVPVGADKKPIGGIPDRTVGVWLNNLAKEKGNNITVILDCCHSAGANRGDDNSYIPRQILNPPDISHEECYTWTVDPVAENHRGAGVPSAFVGQNQESHVLLAACGQTELALENNKRGLFTGALLDVLSQSDLHSLTYESLIQKIKIPEDKNQNPHCQGRHRNRLLFNAHFTRADSSLIPGFKKSGIIALNVGQIHGIKESSHFAIYGSIASSASSIPICSLVVKSITPTTSNLSSLDGSESFDVPSQFYAKEISKEMIQVYCEDEDKLTSMLARAFSNGNVPSLEAAGVILVQSAKSAKLRIGIEGDQVAFYRQDDDLALFAGHRIPHIVSVDNADGVLEVLGAASRFQRQLGTTSAMPVTMELRKLRRDHAFSEDFELITILTPIGPNLIDDNKVDMVIEPNAVFGATIHNHTSLHLYPYLFYFDCSDFSIIPWYVPPVGADGRHVDPPLPAKSRFSIGYGNDGAPPYEFFLPEGEKKDVGFFKLYLTTCPTDLSYISQSSAFENARGGRPRQQISPSPNVWGSNLVIVFMKDA</sequence>
<keyword evidence="3" id="KW-0378">Hydrolase</keyword>
<evidence type="ECO:0000259" key="4">
    <source>
        <dbReference type="Pfam" id="PF00656"/>
    </source>
</evidence>
<dbReference type="InterPro" id="IPR029030">
    <property type="entry name" value="Caspase-like_dom_sf"/>
</dbReference>
<evidence type="ECO:0000256" key="2">
    <source>
        <dbReference type="ARBA" id="ARBA00022703"/>
    </source>
</evidence>
<gene>
    <name evidence="5" type="ORF">BD410DRAFT_277018</name>
</gene>
<organism evidence="5 6">
    <name type="scientific">Rickenella mellea</name>
    <dbReference type="NCBI Taxonomy" id="50990"/>
    <lineage>
        <taxon>Eukaryota</taxon>
        <taxon>Fungi</taxon>
        <taxon>Dikarya</taxon>
        <taxon>Basidiomycota</taxon>
        <taxon>Agaricomycotina</taxon>
        <taxon>Agaricomycetes</taxon>
        <taxon>Hymenochaetales</taxon>
        <taxon>Rickenellaceae</taxon>
        <taxon>Rickenella</taxon>
    </lineage>
</organism>
<keyword evidence="2" id="KW-0053">Apoptosis</keyword>
<keyword evidence="3" id="KW-0645">Protease</keyword>
<keyword evidence="6" id="KW-1185">Reference proteome</keyword>
<dbReference type="Gene3D" id="3.40.50.1460">
    <property type="match status" value="1"/>
</dbReference>
<dbReference type="SUPFAM" id="SSF52129">
    <property type="entry name" value="Caspase-like"/>
    <property type="match status" value="1"/>
</dbReference>
<accession>A0A4Y7Q5F7</accession>
<dbReference type="EMBL" id="ML170177">
    <property type="protein sequence ID" value="TDL22050.1"/>
    <property type="molecule type" value="Genomic_DNA"/>
</dbReference>
<keyword evidence="3" id="KW-0788">Thiol protease</keyword>
<dbReference type="GO" id="GO:0004197">
    <property type="term" value="F:cysteine-type endopeptidase activity"/>
    <property type="evidence" value="ECO:0007669"/>
    <property type="project" value="InterPro"/>
</dbReference>
<dbReference type="GO" id="GO:0006508">
    <property type="term" value="P:proteolysis"/>
    <property type="evidence" value="ECO:0007669"/>
    <property type="project" value="InterPro"/>
</dbReference>
<dbReference type="GO" id="GO:0006915">
    <property type="term" value="P:apoptotic process"/>
    <property type="evidence" value="ECO:0007669"/>
    <property type="project" value="UniProtKB-KW"/>
</dbReference>
<proteinExistence type="inferred from homology"/>
<evidence type="ECO:0000256" key="1">
    <source>
        <dbReference type="ARBA" id="ARBA00009005"/>
    </source>
</evidence>
<dbReference type="InterPro" id="IPR011600">
    <property type="entry name" value="Pept_C14_caspase"/>
</dbReference>
<dbReference type="VEuPathDB" id="FungiDB:BD410DRAFT_277018"/>
<name>A0A4Y7Q5F7_9AGAM</name>
<dbReference type="Proteomes" id="UP000294933">
    <property type="component" value="Unassembled WGS sequence"/>
</dbReference>
<dbReference type="OrthoDB" id="3223806at2759"/>
<dbReference type="Pfam" id="PF00656">
    <property type="entry name" value="Peptidase_C14"/>
    <property type="match status" value="1"/>
</dbReference>
<evidence type="ECO:0000313" key="5">
    <source>
        <dbReference type="EMBL" id="TDL22050.1"/>
    </source>
</evidence>
<evidence type="ECO:0000313" key="6">
    <source>
        <dbReference type="Proteomes" id="UP000294933"/>
    </source>
</evidence>
<dbReference type="AlphaFoldDB" id="A0A4Y7Q5F7"/>
<dbReference type="InterPro" id="IPR050452">
    <property type="entry name" value="Metacaspase"/>
</dbReference>